<reference evidence="1" key="1">
    <citation type="journal article" date="2022" name="Int. J. Mol. Sci.">
        <title>Draft Genome of Tanacetum Coccineum: Genomic Comparison of Closely Related Tanacetum-Family Plants.</title>
        <authorList>
            <person name="Yamashiro T."/>
            <person name="Shiraishi A."/>
            <person name="Nakayama K."/>
            <person name="Satake H."/>
        </authorList>
    </citation>
    <scope>NUCLEOTIDE SEQUENCE</scope>
</reference>
<proteinExistence type="predicted"/>
<name>A0ABQ5GJ08_9ASTR</name>
<evidence type="ECO:0000313" key="1">
    <source>
        <dbReference type="EMBL" id="GJT75176.1"/>
    </source>
</evidence>
<protein>
    <recommendedName>
        <fullName evidence="3">DNA-directed DNA polymerase</fullName>
    </recommendedName>
</protein>
<reference evidence="1" key="2">
    <citation type="submission" date="2022-01" db="EMBL/GenBank/DDBJ databases">
        <authorList>
            <person name="Yamashiro T."/>
            <person name="Shiraishi A."/>
            <person name="Satake H."/>
            <person name="Nakayama K."/>
        </authorList>
    </citation>
    <scope>NUCLEOTIDE SEQUENCE</scope>
</reference>
<comment type="caution">
    <text evidence="1">The sequence shown here is derived from an EMBL/GenBank/DDBJ whole genome shotgun (WGS) entry which is preliminary data.</text>
</comment>
<dbReference type="Proteomes" id="UP001151760">
    <property type="component" value="Unassembled WGS sequence"/>
</dbReference>
<sequence>MVPTLWSPTKVGYDKDVLNGIKHGKILGVKSVSVKKLHGYGHLEEVVVKRAVRQLYKFKEGDFVDLHLNDIKDMLLLAVQHKLLHLNNSDIVDFIMALCMFTKSLVIKKRVEDLQLGVKSYQKKLDITAPQKTFPEIKFKEHYTPSYKPPGVVYEDLNKQKRVMRADELYKFSDGTLKNV</sequence>
<accession>A0ABQ5GJ08</accession>
<evidence type="ECO:0000313" key="2">
    <source>
        <dbReference type="Proteomes" id="UP001151760"/>
    </source>
</evidence>
<gene>
    <name evidence="1" type="ORF">Tco_1041901</name>
</gene>
<dbReference type="EMBL" id="BQNB010018509">
    <property type="protein sequence ID" value="GJT75176.1"/>
    <property type="molecule type" value="Genomic_DNA"/>
</dbReference>
<keyword evidence="2" id="KW-1185">Reference proteome</keyword>
<evidence type="ECO:0008006" key="3">
    <source>
        <dbReference type="Google" id="ProtNLM"/>
    </source>
</evidence>
<organism evidence="1 2">
    <name type="scientific">Tanacetum coccineum</name>
    <dbReference type="NCBI Taxonomy" id="301880"/>
    <lineage>
        <taxon>Eukaryota</taxon>
        <taxon>Viridiplantae</taxon>
        <taxon>Streptophyta</taxon>
        <taxon>Embryophyta</taxon>
        <taxon>Tracheophyta</taxon>
        <taxon>Spermatophyta</taxon>
        <taxon>Magnoliopsida</taxon>
        <taxon>eudicotyledons</taxon>
        <taxon>Gunneridae</taxon>
        <taxon>Pentapetalae</taxon>
        <taxon>asterids</taxon>
        <taxon>campanulids</taxon>
        <taxon>Asterales</taxon>
        <taxon>Asteraceae</taxon>
        <taxon>Asteroideae</taxon>
        <taxon>Anthemideae</taxon>
        <taxon>Anthemidinae</taxon>
        <taxon>Tanacetum</taxon>
    </lineage>
</organism>